<keyword evidence="2" id="KW-1185">Reference proteome</keyword>
<evidence type="ECO:0000313" key="2">
    <source>
        <dbReference type="Proteomes" id="UP000445144"/>
    </source>
</evidence>
<dbReference type="Proteomes" id="UP000445144">
    <property type="component" value="Unassembled WGS sequence"/>
</dbReference>
<sequence>MEQIDLNNGSPSEDIDFKERNEYNRYTNIQYITKRIGIGNKRKLFDNYKAINTTVTETIFDEDGINHGPSAVLMAKKEVYRNNLVVEIKKK</sequence>
<accession>A0A6N4XA47</accession>
<dbReference type="RefSeq" id="WP_162032861.1">
    <property type="nucleotide sequence ID" value="NZ_CACVBR010000016.1"/>
</dbReference>
<dbReference type="EMBL" id="CACVBR010000016">
    <property type="protein sequence ID" value="CAA7195913.1"/>
    <property type="molecule type" value="Genomic_DNA"/>
</dbReference>
<protein>
    <submittedName>
        <fullName evidence="1">Uncharacterized protein</fullName>
    </submittedName>
</protein>
<evidence type="ECO:0000313" key="1">
    <source>
        <dbReference type="EMBL" id="CAA7195913.1"/>
    </source>
</evidence>
<organism evidence="1 2">
    <name type="scientific">Chryseobacterium potabilaquae</name>
    <dbReference type="NCBI Taxonomy" id="2675057"/>
    <lineage>
        <taxon>Bacteria</taxon>
        <taxon>Pseudomonadati</taxon>
        <taxon>Bacteroidota</taxon>
        <taxon>Flavobacteriia</taxon>
        <taxon>Flavobacteriales</taxon>
        <taxon>Weeksellaceae</taxon>
        <taxon>Chryseobacterium group</taxon>
        <taxon>Chryseobacterium</taxon>
    </lineage>
</organism>
<dbReference type="AlphaFoldDB" id="A0A6N4XA47"/>
<proteinExistence type="predicted"/>
<gene>
    <name evidence="1" type="ORF">CHRY9293_02060</name>
</gene>
<name>A0A6N4XA47_9FLAO</name>
<reference evidence="1 2" key="1">
    <citation type="submission" date="2020-01" db="EMBL/GenBank/DDBJ databases">
        <authorList>
            <person name="Rodrigo-Torres L."/>
            <person name="Arahal R. D."/>
            <person name="Lucena T."/>
        </authorList>
    </citation>
    <scope>NUCLEOTIDE SEQUENCE [LARGE SCALE GENOMIC DNA]</scope>
    <source>
        <strain evidence="1 2">CECT 9293</strain>
    </source>
</reference>